<dbReference type="PANTHER" id="PTHR31541:SF25">
    <property type="entry name" value="GAMMA-GLIADIN B"/>
    <property type="match status" value="1"/>
</dbReference>
<evidence type="ECO:0000313" key="8">
    <source>
        <dbReference type="Proteomes" id="UP001642487"/>
    </source>
</evidence>
<dbReference type="EMBL" id="OZ021738">
    <property type="protein sequence ID" value="CAK9319751.1"/>
    <property type="molecule type" value="Genomic_DNA"/>
</dbReference>
<accession>A0ABP0YJK1</accession>
<dbReference type="Proteomes" id="UP001642487">
    <property type="component" value="Chromosome 4"/>
</dbReference>
<evidence type="ECO:0000313" key="7">
    <source>
        <dbReference type="EMBL" id="CAK9319751.1"/>
    </source>
</evidence>
<keyword evidence="8" id="KW-1185">Reference proteome</keyword>
<protein>
    <recommendedName>
        <fullName evidence="9">B3 domain-containing protein</fullName>
    </recommendedName>
</protein>
<keyword evidence="3" id="KW-0238">DNA-binding</keyword>
<evidence type="ECO:0008006" key="9">
    <source>
        <dbReference type="Google" id="ProtNLM"/>
    </source>
</evidence>
<proteinExistence type="predicted"/>
<dbReference type="PANTHER" id="PTHR31541">
    <property type="entry name" value="B3 DOMAIN PLANT PROTEIN-RELATED"/>
    <property type="match status" value="1"/>
</dbReference>
<dbReference type="Pfam" id="PF03754">
    <property type="entry name" value="At2g31720-like"/>
    <property type="match status" value="1"/>
</dbReference>
<sequence length="277" mass="32203">MHSHRPNPTGDGSKDQETTVSAKEGTTDENLSEEDDYLPLIKRRRSRIQGNSKRYKKLRERKLKRPVLQPIADPIPKFDQQSEQPPLKDFVFDTESESESDPEGNQETLTTGVLAEIAETDQQVIETIPEEYKNLMIFMGGSRSASPNLVLQKRLRKGDVEERRNRLLIPQRKIRRNFLEVEEEEKLNREIWWMVEIIEPDCSVSLITLSKWETWRGVAYVFITEWNGLVERNDLKEGDLMQLWSFRAGGGRGRLCFMLLEVEGDEEEDDKFTTSQS</sequence>
<evidence type="ECO:0000256" key="3">
    <source>
        <dbReference type="ARBA" id="ARBA00023125"/>
    </source>
</evidence>
<dbReference type="InterPro" id="IPR005508">
    <property type="entry name" value="At2g31720-like"/>
</dbReference>
<feature type="compositionally biased region" description="Basic residues" evidence="6">
    <location>
        <begin position="41"/>
        <end position="65"/>
    </location>
</feature>
<keyword evidence="5" id="KW-0539">Nucleus</keyword>
<evidence type="ECO:0000256" key="2">
    <source>
        <dbReference type="ARBA" id="ARBA00023015"/>
    </source>
</evidence>
<dbReference type="SUPFAM" id="SSF101936">
    <property type="entry name" value="DNA-binding pseudobarrel domain"/>
    <property type="match status" value="1"/>
</dbReference>
<keyword evidence="2" id="KW-0805">Transcription regulation</keyword>
<feature type="region of interest" description="Disordered" evidence="6">
    <location>
        <begin position="1"/>
        <end position="86"/>
    </location>
</feature>
<dbReference type="InterPro" id="IPR015300">
    <property type="entry name" value="DNA-bd_pseudobarrel_sf"/>
</dbReference>
<reference evidence="7 8" key="1">
    <citation type="submission" date="2024-03" db="EMBL/GenBank/DDBJ databases">
        <authorList>
            <person name="Gkanogiannis A."/>
            <person name="Becerra Lopez-Lavalle L."/>
        </authorList>
    </citation>
    <scope>NUCLEOTIDE SEQUENCE [LARGE SCALE GENOMIC DNA]</scope>
</reference>
<evidence type="ECO:0000256" key="1">
    <source>
        <dbReference type="ARBA" id="ARBA00004123"/>
    </source>
</evidence>
<gene>
    <name evidence="7" type="ORF">CITCOLO1_LOCUS11768</name>
</gene>
<organism evidence="7 8">
    <name type="scientific">Citrullus colocynthis</name>
    <name type="common">colocynth</name>
    <dbReference type="NCBI Taxonomy" id="252529"/>
    <lineage>
        <taxon>Eukaryota</taxon>
        <taxon>Viridiplantae</taxon>
        <taxon>Streptophyta</taxon>
        <taxon>Embryophyta</taxon>
        <taxon>Tracheophyta</taxon>
        <taxon>Spermatophyta</taxon>
        <taxon>Magnoliopsida</taxon>
        <taxon>eudicotyledons</taxon>
        <taxon>Gunneridae</taxon>
        <taxon>Pentapetalae</taxon>
        <taxon>rosids</taxon>
        <taxon>fabids</taxon>
        <taxon>Cucurbitales</taxon>
        <taxon>Cucurbitaceae</taxon>
        <taxon>Benincaseae</taxon>
        <taxon>Citrullus</taxon>
    </lineage>
</organism>
<evidence type="ECO:0000256" key="6">
    <source>
        <dbReference type="SAM" id="MobiDB-lite"/>
    </source>
</evidence>
<evidence type="ECO:0000256" key="4">
    <source>
        <dbReference type="ARBA" id="ARBA00023163"/>
    </source>
</evidence>
<name>A0ABP0YJK1_9ROSI</name>
<dbReference type="Gene3D" id="2.40.330.10">
    <property type="entry name" value="DNA-binding pseudobarrel domain"/>
    <property type="match status" value="1"/>
</dbReference>
<evidence type="ECO:0000256" key="5">
    <source>
        <dbReference type="ARBA" id="ARBA00023242"/>
    </source>
</evidence>
<keyword evidence="4" id="KW-0804">Transcription</keyword>
<comment type="subcellular location">
    <subcellularLocation>
        <location evidence="1">Nucleus</location>
    </subcellularLocation>
</comment>